<evidence type="ECO:0000313" key="2">
    <source>
        <dbReference type="EMBL" id="MBB4226917.1"/>
    </source>
</evidence>
<comment type="caution">
    <text evidence="2">The sequence shown here is derived from an EMBL/GenBank/DDBJ whole genome shotgun (WGS) entry which is preliminary data.</text>
</comment>
<reference evidence="2 3" key="1">
    <citation type="submission" date="2020-08" db="EMBL/GenBank/DDBJ databases">
        <title>Genomic Encyclopedia of Type Strains, Phase IV (KMG-V): Genome sequencing to study the core and pangenomes of soil and plant-associated prokaryotes.</title>
        <authorList>
            <person name="Whitman W."/>
        </authorList>
    </citation>
    <scope>NUCLEOTIDE SEQUENCE [LARGE SCALE GENOMIC DNA]</scope>
    <source>
        <strain evidence="2 3">SEMIA 4087</strain>
    </source>
</reference>
<feature type="domain" description="Integrase SAM-like N-terminal" evidence="1">
    <location>
        <begin position="2"/>
        <end position="56"/>
    </location>
</feature>
<proteinExistence type="predicted"/>
<dbReference type="RefSeq" id="WP_233450574.1">
    <property type="nucleotide sequence ID" value="NZ_JACIFX010000001.1"/>
</dbReference>
<protein>
    <recommendedName>
        <fullName evidence="1">Integrase SAM-like N-terminal domain-containing protein</fullName>
    </recommendedName>
</protein>
<name>A0ABR6IGB8_9HYPH</name>
<dbReference type="InterPro" id="IPR004107">
    <property type="entry name" value="Integrase_SAM-like_N"/>
</dbReference>
<keyword evidence="3" id="KW-1185">Reference proteome</keyword>
<evidence type="ECO:0000313" key="3">
    <source>
        <dbReference type="Proteomes" id="UP000551353"/>
    </source>
</evidence>
<sequence length="58" mass="6797">MNSLRAYARDIIVWMRFLEERRNGKSLWSADRADIAAFHEARRLSEPPFRISASSWTG</sequence>
<evidence type="ECO:0000259" key="1">
    <source>
        <dbReference type="Pfam" id="PF02899"/>
    </source>
</evidence>
<dbReference type="Proteomes" id="UP000551353">
    <property type="component" value="Unassembled WGS sequence"/>
</dbReference>
<accession>A0ABR6IGB8</accession>
<gene>
    <name evidence="2" type="ORF">GGD56_000737</name>
</gene>
<dbReference type="EMBL" id="JACIFX010000001">
    <property type="protein sequence ID" value="MBB4226917.1"/>
    <property type="molecule type" value="Genomic_DNA"/>
</dbReference>
<dbReference type="Pfam" id="PF02899">
    <property type="entry name" value="Phage_int_SAM_1"/>
    <property type="match status" value="1"/>
</dbReference>
<organism evidence="2 3">
    <name type="scientific">Rhizobium mongolense</name>
    <dbReference type="NCBI Taxonomy" id="57676"/>
    <lineage>
        <taxon>Bacteria</taxon>
        <taxon>Pseudomonadati</taxon>
        <taxon>Pseudomonadota</taxon>
        <taxon>Alphaproteobacteria</taxon>
        <taxon>Hyphomicrobiales</taxon>
        <taxon>Rhizobiaceae</taxon>
        <taxon>Rhizobium/Agrobacterium group</taxon>
        <taxon>Rhizobium</taxon>
    </lineage>
</organism>